<reference evidence="1" key="1">
    <citation type="submission" date="2021-06" db="EMBL/GenBank/DDBJ databases">
        <authorList>
            <person name="Kallberg Y."/>
            <person name="Tangrot J."/>
            <person name="Rosling A."/>
        </authorList>
    </citation>
    <scope>NUCLEOTIDE SEQUENCE</scope>
    <source>
        <strain evidence="1">MA461A</strain>
    </source>
</reference>
<dbReference type="EMBL" id="CAJVQC010107765">
    <property type="protein sequence ID" value="CAG8833933.1"/>
    <property type="molecule type" value="Genomic_DNA"/>
</dbReference>
<evidence type="ECO:0000313" key="1">
    <source>
        <dbReference type="EMBL" id="CAG8833933.1"/>
    </source>
</evidence>
<accession>A0ACA9SCC1</accession>
<gene>
    <name evidence="1" type="ORF">RPERSI_LOCUS29016</name>
</gene>
<feature type="non-terminal residue" evidence="1">
    <location>
        <position position="1"/>
    </location>
</feature>
<sequence>PGKIQRTFMTDMFSINGDSGAPIFSYSPDLYTVSLSGILDGGDDQSTTATS</sequence>
<organism evidence="1 2">
    <name type="scientific">Racocetra persica</name>
    <dbReference type="NCBI Taxonomy" id="160502"/>
    <lineage>
        <taxon>Eukaryota</taxon>
        <taxon>Fungi</taxon>
        <taxon>Fungi incertae sedis</taxon>
        <taxon>Mucoromycota</taxon>
        <taxon>Glomeromycotina</taxon>
        <taxon>Glomeromycetes</taxon>
        <taxon>Diversisporales</taxon>
        <taxon>Gigasporaceae</taxon>
        <taxon>Racocetra</taxon>
    </lineage>
</organism>
<keyword evidence="2" id="KW-1185">Reference proteome</keyword>
<dbReference type="Proteomes" id="UP000789920">
    <property type="component" value="Unassembled WGS sequence"/>
</dbReference>
<name>A0ACA9SCC1_9GLOM</name>
<proteinExistence type="predicted"/>
<protein>
    <submittedName>
        <fullName evidence="1">2532_t:CDS:1</fullName>
    </submittedName>
</protein>
<comment type="caution">
    <text evidence="1">The sequence shown here is derived from an EMBL/GenBank/DDBJ whole genome shotgun (WGS) entry which is preliminary data.</text>
</comment>
<feature type="non-terminal residue" evidence="1">
    <location>
        <position position="51"/>
    </location>
</feature>
<evidence type="ECO:0000313" key="2">
    <source>
        <dbReference type="Proteomes" id="UP000789920"/>
    </source>
</evidence>